<dbReference type="OrthoDB" id="1932213at2759"/>
<dbReference type="Pfam" id="PF08387">
    <property type="entry name" value="FBD"/>
    <property type="match status" value="1"/>
</dbReference>
<dbReference type="Proteomes" id="UP001141552">
    <property type="component" value="Unassembled WGS sequence"/>
</dbReference>
<protein>
    <recommendedName>
        <fullName evidence="1">F-box domain-containing protein</fullName>
    </recommendedName>
</protein>
<dbReference type="InterPro" id="IPR055357">
    <property type="entry name" value="LRR_At1g61320_AtMIF1"/>
</dbReference>
<dbReference type="Pfam" id="PF23622">
    <property type="entry name" value="LRR_At1g61320_AtMIF1"/>
    <property type="match status" value="1"/>
</dbReference>
<reference evidence="2" key="1">
    <citation type="submission" date="2022-02" db="EMBL/GenBank/DDBJ databases">
        <authorList>
            <person name="Henning P.M."/>
            <person name="McCubbin A.G."/>
            <person name="Shore J.S."/>
        </authorList>
    </citation>
    <scope>NUCLEOTIDE SEQUENCE</scope>
    <source>
        <strain evidence="2">F60SS</strain>
        <tissue evidence="2">Leaves</tissue>
    </source>
</reference>
<dbReference type="InterPro" id="IPR053772">
    <property type="entry name" value="At1g61320/At1g61330-like"/>
</dbReference>
<organism evidence="2 3">
    <name type="scientific">Turnera subulata</name>
    <dbReference type="NCBI Taxonomy" id="218843"/>
    <lineage>
        <taxon>Eukaryota</taxon>
        <taxon>Viridiplantae</taxon>
        <taxon>Streptophyta</taxon>
        <taxon>Embryophyta</taxon>
        <taxon>Tracheophyta</taxon>
        <taxon>Spermatophyta</taxon>
        <taxon>Magnoliopsida</taxon>
        <taxon>eudicotyledons</taxon>
        <taxon>Gunneridae</taxon>
        <taxon>Pentapetalae</taxon>
        <taxon>rosids</taxon>
        <taxon>fabids</taxon>
        <taxon>Malpighiales</taxon>
        <taxon>Passifloraceae</taxon>
        <taxon>Turnera</taxon>
    </lineage>
</organism>
<dbReference type="InterPro" id="IPR001810">
    <property type="entry name" value="F-box_dom"/>
</dbReference>
<dbReference type="Gene3D" id="3.80.10.10">
    <property type="entry name" value="Ribonuclease Inhibitor"/>
    <property type="match status" value="1"/>
</dbReference>
<evidence type="ECO:0000313" key="3">
    <source>
        <dbReference type="Proteomes" id="UP001141552"/>
    </source>
</evidence>
<dbReference type="PANTHER" id="PTHR34145:SF28">
    <property type="entry name" value="F-BOX DOMAIN-CONTAINING PROTEIN"/>
    <property type="match status" value="1"/>
</dbReference>
<keyword evidence="3" id="KW-1185">Reference proteome</keyword>
<feature type="domain" description="F-box" evidence="1">
    <location>
        <begin position="45"/>
        <end position="93"/>
    </location>
</feature>
<accession>A0A9Q0FA84</accession>
<dbReference type="PANTHER" id="PTHR34145">
    <property type="entry name" value="OS02G0105600 PROTEIN"/>
    <property type="match status" value="1"/>
</dbReference>
<dbReference type="Pfam" id="PF00646">
    <property type="entry name" value="F-box"/>
    <property type="match status" value="1"/>
</dbReference>
<reference evidence="2" key="2">
    <citation type="journal article" date="2023" name="Plants (Basel)">
        <title>Annotation of the Turnera subulata (Passifloraceae) Draft Genome Reveals the S-Locus Evolved after the Divergence of Turneroideae from Passifloroideae in a Stepwise Manner.</title>
        <authorList>
            <person name="Henning P.M."/>
            <person name="Roalson E.H."/>
            <person name="Mir W."/>
            <person name="McCubbin A.G."/>
            <person name="Shore J.S."/>
        </authorList>
    </citation>
    <scope>NUCLEOTIDE SEQUENCE</scope>
    <source>
        <strain evidence="2">F60SS</strain>
    </source>
</reference>
<dbReference type="PROSITE" id="PS50181">
    <property type="entry name" value="FBOX"/>
    <property type="match status" value="1"/>
</dbReference>
<comment type="caution">
    <text evidence="2">The sequence shown here is derived from an EMBL/GenBank/DDBJ whole genome shotgun (WGS) entry which is preliminary data.</text>
</comment>
<dbReference type="AlphaFoldDB" id="A0A9Q0FA84"/>
<sequence length="540" mass="61232">MWELWDLSETDFSSPPLPPRIRKFRPGSLKRLKPAAQSRCGIMAQDLISELPDDVLRLIIGKLTLLDSVRASMLSHRWNPICFTRPDLVFDRSNMFLTPRSHESPDPCDCGQYKGKFVRAVDQVLRSYQGRNLRSFKIDFCLGSNSSDDIDRWISFAIGMGAEELSLGFYCDKMDIFHWNSIDWRGALTEGKYVFQLPNFEGSKANLKSLRLVASVLGQYSPDQFRCLQTLTVVCTNLAQYDLHGMFACLLTLKTLKFERCTLPKELSLSSLLQLEDFMIMFSEGLKEVAVSNMKLVRIQSFGDAVFDLRSAPNLKQLRLLWKPAALSWIPTHLRKCCPALQSLAFCTGTKLVENMPPTTAIFSLVTELCLVHNDRSLFGIVKINCILRAFPCLQELELCPRRHDVVEERGKTAVYDCLEVGGDSGQIPGPPSHEPPHTSPRFRVLRHLEEGKAEPKEYVHEHLKRVVIAGFWGTSSEIECAIYLLTHTTVLERMDINPKISGDHPWALGNVDVALNKGDREKICERLQPFCKKGVLTMH</sequence>
<dbReference type="EMBL" id="JAKUCV010006338">
    <property type="protein sequence ID" value="KAJ4827749.1"/>
    <property type="molecule type" value="Genomic_DNA"/>
</dbReference>
<evidence type="ECO:0000259" key="1">
    <source>
        <dbReference type="PROSITE" id="PS50181"/>
    </source>
</evidence>
<dbReference type="SUPFAM" id="SSF81383">
    <property type="entry name" value="F-box domain"/>
    <property type="match status" value="1"/>
</dbReference>
<dbReference type="InterPro" id="IPR032675">
    <property type="entry name" value="LRR_dom_sf"/>
</dbReference>
<dbReference type="InterPro" id="IPR006566">
    <property type="entry name" value="FBD"/>
</dbReference>
<evidence type="ECO:0000313" key="2">
    <source>
        <dbReference type="EMBL" id="KAJ4827749.1"/>
    </source>
</evidence>
<name>A0A9Q0FA84_9ROSI</name>
<dbReference type="InterPro" id="IPR036047">
    <property type="entry name" value="F-box-like_dom_sf"/>
</dbReference>
<dbReference type="SUPFAM" id="SSF52047">
    <property type="entry name" value="RNI-like"/>
    <property type="match status" value="1"/>
</dbReference>
<proteinExistence type="predicted"/>
<gene>
    <name evidence="2" type="ORF">Tsubulata_019601</name>
</gene>